<dbReference type="InterPro" id="IPR002636">
    <property type="entry name" value="DUF29"/>
</dbReference>
<comment type="caution">
    <text evidence="1">The sequence shown here is derived from an EMBL/GenBank/DDBJ whole genome shotgun (WGS) entry which is preliminary data.</text>
</comment>
<evidence type="ECO:0000313" key="2">
    <source>
        <dbReference type="Proteomes" id="UP000003477"/>
    </source>
</evidence>
<reference evidence="1 2" key="1">
    <citation type="journal article" date="2011" name="Front. Microbiol.">
        <title>Two Strains of Crocosphaera watsonii with Highly Conserved Genomes are Distinguished by Strain-Specific Features.</title>
        <authorList>
            <person name="Bench S.R."/>
            <person name="Ilikchyan I.N."/>
            <person name="Tripp H.J."/>
            <person name="Zehr J.P."/>
        </authorList>
    </citation>
    <scope>NUCLEOTIDE SEQUENCE [LARGE SCALE GENOMIC DNA]</scope>
    <source>
        <strain evidence="1 2">WH 0003</strain>
    </source>
</reference>
<sequence length="71" mass="8089">MEELFTLKELLLSGNVTDALVLVEELTEMSKDDKLNKIFSFGKILLLHLIKQAAEKRKTRSWDLSIANAVK</sequence>
<proteinExistence type="predicted"/>
<dbReference type="Pfam" id="PF01724">
    <property type="entry name" value="DUF29"/>
    <property type="match status" value="1"/>
</dbReference>
<gene>
    <name evidence="1" type="ORF">CWATWH0003_1890</name>
</gene>
<evidence type="ECO:0008006" key="3">
    <source>
        <dbReference type="Google" id="ProtNLM"/>
    </source>
</evidence>
<evidence type="ECO:0000313" key="1">
    <source>
        <dbReference type="EMBL" id="EHJ13423.1"/>
    </source>
</evidence>
<name>G5J309_CROWT</name>
<dbReference type="EMBL" id="AESD01000293">
    <property type="protein sequence ID" value="EHJ13423.1"/>
    <property type="molecule type" value="Genomic_DNA"/>
</dbReference>
<dbReference type="PANTHER" id="PTHR34235">
    <property type="entry name" value="SLR1203 PROTEIN-RELATED"/>
    <property type="match status" value="1"/>
</dbReference>
<dbReference type="AlphaFoldDB" id="G5J309"/>
<dbReference type="PANTHER" id="PTHR34235:SF1">
    <property type="entry name" value="SLR0416 PROTEIN"/>
    <property type="match status" value="1"/>
</dbReference>
<accession>G5J309</accession>
<dbReference type="Proteomes" id="UP000003477">
    <property type="component" value="Unassembled WGS sequence"/>
</dbReference>
<organism evidence="1 2">
    <name type="scientific">Crocosphaera watsonii WH 0003</name>
    <dbReference type="NCBI Taxonomy" id="423471"/>
    <lineage>
        <taxon>Bacteria</taxon>
        <taxon>Bacillati</taxon>
        <taxon>Cyanobacteriota</taxon>
        <taxon>Cyanophyceae</taxon>
        <taxon>Oscillatoriophycideae</taxon>
        <taxon>Chroococcales</taxon>
        <taxon>Aphanothecaceae</taxon>
        <taxon>Crocosphaera</taxon>
    </lineage>
</organism>
<protein>
    <recommendedName>
        <fullName evidence="3">DUF29 domain-containing protein</fullName>
    </recommendedName>
</protein>
<dbReference type="PATRIC" id="fig|423471.3.peg.1769"/>